<dbReference type="GO" id="GO:0030488">
    <property type="term" value="P:tRNA methylation"/>
    <property type="evidence" value="ECO:0007669"/>
    <property type="project" value="TreeGrafter"/>
</dbReference>
<keyword evidence="5" id="KW-0479">Metal-binding</keyword>
<dbReference type="Pfam" id="PF21016">
    <property type="entry name" value="RlmN_N"/>
    <property type="match status" value="1"/>
</dbReference>
<evidence type="ECO:0000313" key="10">
    <source>
        <dbReference type="Proteomes" id="UP000229739"/>
    </source>
</evidence>
<evidence type="ECO:0000256" key="3">
    <source>
        <dbReference type="ARBA" id="ARBA00022552"/>
    </source>
</evidence>
<evidence type="ECO:0000256" key="7">
    <source>
        <dbReference type="ARBA" id="ARBA00023014"/>
    </source>
</evidence>
<dbReference type="InterPro" id="IPR048641">
    <property type="entry name" value="RlmN_N"/>
</dbReference>
<evidence type="ECO:0000256" key="4">
    <source>
        <dbReference type="ARBA" id="ARBA00022691"/>
    </source>
</evidence>
<evidence type="ECO:0000256" key="5">
    <source>
        <dbReference type="ARBA" id="ARBA00022723"/>
    </source>
</evidence>
<dbReference type="InterPro" id="IPR013785">
    <property type="entry name" value="Aldolase_TIM"/>
</dbReference>
<accession>A0A2M8G3Z1</accession>
<keyword evidence="9" id="KW-0808">Transferase</keyword>
<reference evidence="10" key="1">
    <citation type="submission" date="2017-09" db="EMBL/GenBank/DDBJ databases">
        <title>Depth-based differentiation of microbial function through sediment-hosted aquifers and enrichment of novel symbionts in the deep terrestrial subsurface.</title>
        <authorList>
            <person name="Probst A.J."/>
            <person name="Ladd B."/>
            <person name="Jarett J.K."/>
            <person name="Geller-Mcgrath D.E."/>
            <person name="Sieber C.M.K."/>
            <person name="Emerson J.B."/>
            <person name="Anantharaman K."/>
            <person name="Thomas B.C."/>
            <person name="Malmstrom R."/>
            <person name="Stieglmeier M."/>
            <person name="Klingl A."/>
            <person name="Woyke T."/>
            <person name="Ryan C.M."/>
            <person name="Banfield J.F."/>
        </authorList>
    </citation>
    <scope>NUCLEOTIDE SEQUENCE [LARGE SCALE GENOMIC DNA]</scope>
</reference>
<evidence type="ECO:0000256" key="1">
    <source>
        <dbReference type="ARBA" id="ARBA00001966"/>
    </source>
</evidence>
<dbReference type="PANTHER" id="PTHR30544:SF5">
    <property type="entry name" value="RADICAL SAM CORE DOMAIN-CONTAINING PROTEIN"/>
    <property type="match status" value="1"/>
</dbReference>
<dbReference type="Proteomes" id="UP000229739">
    <property type="component" value="Unassembled WGS sequence"/>
</dbReference>
<proteinExistence type="predicted"/>
<organism evidence="9 10">
    <name type="scientific">Candidatus Beckwithbacteria bacterium CG_4_9_14_0_2_um_filter_47_11</name>
    <dbReference type="NCBI Taxonomy" id="1974494"/>
    <lineage>
        <taxon>Bacteria</taxon>
        <taxon>Candidatus Beckwithiibacteriota</taxon>
    </lineage>
</organism>
<sequence length="142" mass="15922">MSINSKLELIKIILEMIRAPSYYLDEVRRFIYQKGVLDFGKMTSLPKSVRQTLKTRAGPVLSLTKIGETKSDQAQKILFVTRDGQRLETVRMLFKSKSGDHESLCISSQSGCALGCKFCATGAIGFKKNLTSEEISDQVLYF</sequence>
<feature type="domain" description="Radical SAM core" evidence="8">
    <location>
        <begin position="98"/>
        <end position="142"/>
    </location>
</feature>
<keyword evidence="2" id="KW-0004">4Fe-4S</keyword>
<name>A0A2M8G3Z1_9BACT</name>
<dbReference type="Gene3D" id="3.20.20.70">
    <property type="entry name" value="Aldolase class I"/>
    <property type="match status" value="1"/>
</dbReference>
<dbReference type="AlphaFoldDB" id="A0A2M8G3Z1"/>
<protein>
    <submittedName>
        <fullName evidence="9">23S rRNA (Adenine(2503)-C(8))-methyltransferase Cfr</fullName>
    </submittedName>
</protein>
<dbReference type="GO" id="GO:0070475">
    <property type="term" value="P:rRNA base methylation"/>
    <property type="evidence" value="ECO:0007669"/>
    <property type="project" value="TreeGrafter"/>
</dbReference>
<dbReference type="Gene3D" id="1.10.150.530">
    <property type="match status" value="1"/>
</dbReference>
<dbReference type="PROSITE" id="PS51918">
    <property type="entry name" value="RADICAL_SAM"/>
    <property type="match status" value="1"/>
</dbReference>
<keyword evidence="9" id="KW-0489">Methyltransferase</keyword>
<dbReference type="PANTHER" id="PTHR30544">
    <property type="entry name" value="23S RRNA METHYLTRANSFERASE"/>
    <property type="match status" value="1"/>
</dbReference>
<keyword evidence="3" id="KW-0698">rRNA processing</keyword>
<comment type="caution">
    <text evidence="9">The sequence shown here is derived from an EMBL/GenBank/DDBJ whole genome shotgun (WGS) entry which is preliminary data.</text>
</comment>
<keyword evidence="7" id="KW-0411">Iron-sulfur</keyword>
<feature type="non-terminal residue" evidence="9">
    <location>
        <position position="142"/>
    </location>
</feature>
<evidence type="ECO:0000256" key="6">
    <source>
        <dbReference type="ARBA" id="ARBA00023004"/>
    </source>
</evidence>
<keyword evidence="4" id="KW-0949">S-adenosyl-L-methionine</keyword>
<evidence type="ECO:0000256" key="2">
    <source>
        <dbReference type="ARBA" id="ARBA00022485"/>
    </source>
</evidence>
<keyword evidence="6" id="KW-0408">Iron</keyword>
<dbReference type="InterPro" id="IPR007197">
    <property type="entry name" value="rSAM"/>
</dbReference>
<dbReference type="GO" id="GO:0008168">
    <property type="term" value="F:methyltransferase activity"/>
    <property type="evidence" value="ECO:0007669"/>
    <property type="project" value="UniProtKB-KW"/>
</dbReference>
<gene>
    <name evidence="9" type="ORF">CO018_02290</name>
</gene>
<dbReference type="EMBL" id="PFQV01000040">
    <property type="protein sequence ID" value="PJC66368.1"/>
    <property type="molecule type" value="Genomic_DNA"/>
</dbReference>
<dbReference type="GO" id="GO:0046872">
    <property type="term" value="F:metal ion binding"/>
    <property type="evidence" value="ECO:0007669"/>
    <property type="project" value="UniProtKB-KW"/>
</dbReference>
<dbReference type="GO" id="GO:0051539">
    <property type="term" value="F:4 iron, 4 sulfur cluster binding"/>
    <property type="evidence" value="ECO:0007669"/>
    <property type="project" value="UniProtKB-KW"/>
</dbReference>
<comment type="cofactor">
    <cofactor evidence="1">
        <name>[4Fe-4S] cluster</name>
        <dbReference type="ChEBI" id="CHEBI:49883"/>
    </cofactor>
</comment>
<evidence type="ECO:0000313" key="9">
    <source>
        <dbReference type="EMBL" id="PJC66368.1"/>
    </source>
</evidence>
<dbReference type="InterPro" id="IPR040072">
    <property type="entry name" value="Methyltransferase_A"/>
</dbReference>
<evidence type="ECO:0000259" key="8">
    <source>
        <dbReference type="PROSITE" id="PS51918"/>
    </source>
</evidence>